<keyword evidence="3 7" id="KW-0547">Nucleotide-binding</keyword>
<dbReference type="Gene3D" id="3.30.930.10">
    <property type="entry name" value="Bira Bifunctional Protein, Domain 2"/>
    <property type="match status" value="1"/>
</dbReference>
<feature type="domain" description="Aminoacyl-transfer RNA synthetases class-II family profile" evidence="8">
    <location>
        <begin position="130"/>
        <end position="466"/>
    </location>
</feature>
<comment type="similarity">
    <text evidence="1 7">Belongs to the class-II aminoacyl-tRNA synthetase family.</text>
</comment>
<dbReference type="InterPro" id="IPR004522">
    <property type="entry name" value="Asn-tRNA-ligase"/>
</dbReference>
<evidence type="ECO:0000256" key="1">
    <source>
        <dbReference type="ARBA" id="ARBA00008226"/>
    </source>
</evidence>
<reference evidence="10" key="1">
    <citation type="journal article" date="2019" name="Int. J. Syst. Evol. Microbiol.">
        <title>The Global Catalogue of Microorganisms (GCM) 10K type strain sequencing project: providing services to taxonomists for standard genome sequencing and annotation.</title>
        <authorList>
            <consortium name="The Broad Institute Genomics Platform"/>
            <consortium name="The Broad Institute Genome Sequencing Center for Infectious Disease"/>
            <person name="Wu L."/>
            <person name="Ma J."/>
        </authorList>
    </citation>
    <scope>NUCLEOTIDE SEQUENCE [LARGE SCALE GENOMIC DNA]</scope>
    <source>
        <strain evidence="10">KCTC 32514</strain>
    </source>
</reference>
<gene>
    <name evidence="7 9" type="primary">asnS</name>
    <name evidence="9" type="ORF">ACFS29_05220</name>
</gene>
<evidence type="ECO:0000259" key="8">
    <source>
        <dbReference type="PROSITE" id="PS50862"/>
    </source>
</evidence>
<evidence type="ECO:0000256" key="4">
    <source>
        <dbReference type="ARBA" id="ARBA00022840"/>
    </source>
</evidence>
<dbReference type="EMBL" id="JBHUOS010000002">
    <property type="protein sequence ID" value="MFD2915029.1"/>
    <property type="molecule type" value="Genomic_DNA"/>
</dbReference>
<sequence>MSYTVSQLLTQDITFQPIEINGWVRGFRSNRFIALNDGSTINNIQCVVDFENTDEAILKRITTGAAVHVKGELVESQGKGQKVEIKVTSIDILGDSDPEEYPIQPKKHTFEFLRENAHLRTRTNTFSAVMRLRSSLSFAVHKYFNDNGFYYMHTPIITGSDAEGAGEMFRVSSLDAKNPPLDDDGNVDFKKDFFGKETNLTVSGQLEAETFAMSLGKVYTFGPTFRAENSNTSRHLSEFWMIEPEVAFMDLAGNMDLAEDFMKSVLSYILEHNREDLEFLDKRLLDEEKTKPQAQRSEMSLIEKIKFVVDNNFKRVSYTEAIDILKNSKPNKKKKFNYIIEEWGADLQSEHERFLVEKHFKCPVILFDYPANIKAFYMRLNEDGKTVRAMDILFPGIGEMVGGSQREERLDVLKEKMKALDISEEELWWYLDLRKYGTAVHSGFGLGFERLVMFATGMGNIRDVIPYPRTPQNAEF</sequence>
<dbReference type="EC" id="6.1.1.22" evidence="7"/>
<dbReference type="HAMAP" id="MF_00534">
    <property type="entry name" value="Asn_tRNA_synth"/>
    <property type="match status" value="1"/>
</dbReference>
<evidence type="ECO:0000256" key="3">
    <source>
        <dbReference type="ARBA" id="ARBA00022741"/>
    </source>
</evidence>
<evidence type="ECO:0000256" key="2">
    <source>
        <dbReference type="ARBA" id="ARBA00022598"/>
    </source>
</evidence>
<evidence type="ECO:0000256" key="5">
    <source>
        <dbReference type="ARBA" id="ARBA00022917"/>
    </source>
</evidence>
<dbReference type="InterPro" id="IPR012340">
    <property type="entry name" value="NA-bd_OB-fold"/>
</dbReference>
<dbReference type="PROSITE" id="PS50862">
    <property type="entry name" value="AA_TRNA_LIGASE_II"/>
    <property type="match status" value="1"/>
</dbReference>
<dbReference type="PANTHER" id="PTHR22594">
    <property type="entry name" value="ASPARTYL/LYSYL-TRNA SYNTHETASE"/>
    <property type="match status" value="1"/>
</dbReference>
<keyword evidence="6 7" id="KW-0030">Aminoacyl-tRNA synthetase</keyword>
<dbReference type="NCBIfam" id="NF003037">
    <property type="entry name" value="PRK03932.1"/>
    <property type="match status" value="1"/>
</dbReference>
<name>A0ABW5ZPU7_9FLAO</name>
<keyword evidence="7" id="KW-0963">Cytoplasm</keyword>
<evidence type="ECO:0000256" key="6">
    <source>
        <dbReference type="ARBA" id="ARBA00023146"/>
    </source>
</evidence>
<dbReference type="Pfam" id="PF00152">
    <property type="entry name" value="tRNA-synt_2"/>
    <property type="match status" value="1"/>
</dbReference>
<dbReference type="Proteomes" id="UP001597548">
    <property type="component" value="Unassembled WGS sequence"/>
</dbReference>
<dbReference type="InterPro" id="IPR004365">
    <property type="entry name" value="NA-bd_OB_tRNA"/>
</dbReference>
<comment type="subcellular location">
    <subcellularLocation>
        <location evidence="7">Cytoplasm</location>
    </subcellularLocation>
</comment>
<dbReference type="InterPro" id="IPR045864">
    <property type="entry name" value="aa-tRNA-synth_II/BPL/LPL"/>
</dbReference>
<keyword evidence="4 7" id="KW-0067">ATP-binding</keyword>
<dbReference type="GO" id="GO:0004816">
    <property type="term" value="F:asparagine-tRNA ligase activity"/>
    <property type="evidence" value="ECO:0007669"/>
    <property type="project" value="UniProtKB-EC"/>
</dbReference>
<comment type="catalytic activity">
    <reaction evidence="7">
        <text>tRNA(Asn) + L-asparagine + ATP = L-asparaginyl-tRNA(Asn) + AMP + diphosphate + H(+)</text>
        <dbReference type="Rhea" id="RHEA:11180"/>
        <dbReference type="Rhea" id="RHEA-COMP:9659"/>
        <dbReference type="Rhea" id="RHEA-COMP:9674"/>
        <dbReference type="ChEBI" id="CHEBI:15378"/>
        <dbReference type="ChEBI" id="CHEBI:30616"/>
        <dbReference type="ChEBI" id="CHEBI:33019"/>
        <dbReference type="ChEBI" id="CHEBI:58048"/>
        <dbReference type="ChEBI" id="CHEBI:78442"/>
        <dbReference type="ChEBI" id="CHEBI:78515"/>
        <dbReference type="ChEBI" id="CHEBI:456215"/>
        <dbReference type="EC" id="6.1.1.22"/>
    </reaction>
</comment>
<dbReference type="NCBIfam" id="TIGR00457">
    <property type="entry name" value="asnS"/>
    <property type="match status" value="1"/>
</dbReference>
<accession>A0ABW5ZPU7</accession>
<protein>
    <recommendedName>
        <fullName evidence="7">Asparagine--tRNA ligase</fullName>
        <ecNumber evidence="7">6.1.1.22</ecNumber>
    </recommendedName>
    <alternativeName>
        <fullName evidence="7">Asparaginyl-tRNA synthetase</fullName>
        <shortName evidence="7">AsnRS</shortName>
    </alternativeName>
</protein>
<dbReference type="InterPro" id="IPR006195">
    <property type="entry name" value="aa-tRNA-synth_II"/>
</dbReference>
<evidence type="ECO:0000313" key="9">
    <source>
        <dbReference type="EMBL" id="MFD2915029.1"/>
    </source>
</evidence>
<dbReference type="SUPFAM" id="SSF50249">
    <property type="entry name" value="Nucleic acid-binding proteins"/>
    <property type="match status" value="1"/>
</dbReference>
<dbReference type="SUPFAM" id="SSF55681">
    <property type="entry name" value="Class II aaRS and biotin synthetases"/>
    <property type="match status" value="1"/>
</dbReference>
<proteinExistence type="inferred from homology"/>
<comment type="subunit">
    <text evidence="7">Homodimer.</text>
</comment>
<organism evidence="9 10">
    <name type="scientific">Psychroserpens luteus</name>
    <dbReference type="NCBI Taxonomy" id="1434066"/>
    <lineage>
        <taxon>Bacteria</taxon>
        <taxon>Pseudomonadati</taxon>
        <taxon>Bacteroidota</taxon>
        <taxon>Flavobacteriia</taxon>
        <taxon>Flavobacteriales</taxon>
        <taxon>Flavobacteriaceae</taxon>
        <taxon>Psychroserpens</taxon>
    </lineage>
</organism>
<dbReference type="InterPro" id="IPR004364">
    <property type="entry name" value="Aa-tRNA-synt_II"/>
</dbReference>
<dbReference type="PANTHER" id="PTHR22594:SF34">
    <property type="entry name" value="ASPARAGINE--TRNA LIGASE, MITOCHONDRIAL-RELATED"/>
    <property type="match status" value="1"/>
</dbReference>
<dbReference type="CDD" id="cd00776">
    <property type="entry name" value="AsxRS_core"/>
    <property type="match status" value="1"/>
</dbReference>
<evidence type="ECO:0000256" key="7">
    <source>
        <dbReference type="HAMAP-Rule" id="MF_00534"/>
    </source>
</evidence>
<keyword evidence="5 7" id="KW-0648">Protein biosynthesis</keyword>
<dbReference type="InterPro" id="IPR002312">
    <property type="entry name" value="Asp/Asn-tRNA-synth_IIb"/>
</dbReference>
<keyword evidence="10" id="KW-1185">Reference proteome</keyword>
<dbReference type="CDD" id="cd04318">
    <property type="entry name" value="EcAsnRS_like_N"/>
    <property type="match status" value="1"/>
</dbReference>
<comment type="caution">
    <text evidence="9">The sequence shown here is derived from an EMBL/GenBank/DDBJ whole genome shotgun (WGS) entry which is preliminary data.</text>
</comment>
<dbReference type="PRINTS" id="PR01042">
    <property type="entry name" value="TRNASYNTHASP"/>
</dbReference>
<dbReference type="Pfam" id="PF01336">
    <property type="entry name" value="tRNA_anti-codon"/>
    <property type="match status" value="1"/>
</dbReference>
<keyword evidence="2 7" id="KW-0436">Ligase</keyword>
<dbReference type="Gene3D" id="2.40.50.140">
    <property type="entry name" value="Nucleic acid-binding proteins"/>
    <property type="match status" value="1"/>
</dbReference>
<dbReference type="RefSeq" id="WP_194508523.1">
    <property type="nucleotide sequence ID" value="NZ_JADILU010000005.1"/>
</dbReference>
<evidence type="ECO:0000313" key="10">
    <source>
        <dbReference type="Proteomes" id="UP001597548"/>
    </source>
</evidence>